<organism evidence="3 4">
    <name type="scientific">Dimorphilus gyrociliatus</name>
    <dbReference type="NCBI Taxonomy" id="2664684"/>
    <lineage>
        <taxon>Eukaryota</taxon>
        <taxon>Metazoa</taxon>
        <taxon>Spiralia</taxon>
        <taxon>Lophotrochozoa</taxon>
        <taxon>Annelida</taxon>
        <taxon>Polychaeta</taxon>
        <taxon>Polychaeta incertae sedis</taxon>
        <taxon>Dinophilidae</taxon>
        <taxon>Dimorphilus</taxon>
    </lineage>
</organism>
<dbReference type="SUPFAM" id="SSF52540">
    <property type="entry name" value="P-loop containing nucleoside triphosphate hydrolases"/>
    <property type="match status" value="1"/>
</dbReference>
<comment type="caution">
    <text evidence="3">The sequence shown here is derived from an EMBL/GenBank/DDBJ whole genome shotgun (WGS) entry which is preliminary data.</text>
</comment>
<dbReference type="GO" id="GO:0005525">
    <property type="term" value="F:GTP binding"/>
    <property type="evidence" value="ECO:0007669"/>
    <property type="project" value="InterPro"/>
</dbReference>
<dbReference type="Pfam" id="PF02263">
    <property type="entry name" value="GBP"/>
    <property type="match status" value="1"/>
</dbReference>
<dbReference type="InterPro" id="IPR027417">
    <property type="entry name" value="P-loop_NTPase"/>
</dbReference>
<dbReference type="PANTHER" id="PTHR10751">
    <property type="entry name" value="GUANYLATE BINDING PROTEIN"/>
    <property type="match status" value="1"/>
</dbReference>
<dbReference type="Gene3D" id="3.40.50.300">
    <property type="entry name" value="P-loop containing nucleotide triphosphate hydrolases"/>
    <property type="match status" value="1"/>
</dbReference>
<dbReference type="AlphaFoldDB" id="A0A7I8WDF8"/>
<evidence type="ECO:0000256" key="1">
    <source>
        <dbReference type="SAM" id="Coils"/>
    </source>
</evidence>
<keyword evidence="1" id="KW-0175">Coiled coil</keyword>
<protein>
    <submittedName>
        <fullName evidence="3">DgyrCDS14390</fullName>
    </submittedName>
</protein>
<evidence type="ECO:0000259" key="2">
    <source>
        <dbReference type="Pfam" id="PF02263"/>
    </source>
</evidence>
<accession>A0A7I8WDF8</accession>
<dbReference type="GO" id="GO:0003924">
    <property type="term" value="F:GTPase activity"/>
    <property type="evidence" value="ECO:0007669"/>
    <property type="project" value="InterPro"/>
</dbReference>
<evidence type="ECO:0000313" key="3">
    <source>
        <dbReference type="EMBL" id="CAD5126221.1"/>
    </source>
</evidence>
<dbReference type="OrthoDB" id="2135133at2759"/>
<feature type="domain" description="Guanylate-binding protein N-terminal" evidence="2">
    <location>
        <begin position="2"/>
        <end position="109"/>
    </location>
</feature>
<proteinExistence type="predicted"/>
<sequence>MGLFRKGKSFLMNLLYQSNNQGSYVENVFQVGFGDESVTKGIFMTKKPMVRTISGQRIYIFFLDSQGLFSSDLVRGDNLIVSFLFSLCPIVIYNADRRLTEQDINSIKFNIYLGVVDNEGFEKTQDNTIIFVLRNRPPQRNATFGKFDKRLKDSFMTGSESISQLSKLFGKYEFSPFPHPAAYHCSKDIGLEFIMAKDNLMKELDSLFNNYANDAISGRGIYKNIIHCYNSLMANDFIINEKSKDQLLQLVHCQEELQSVFYDFNYSLDKVFNLKYNYTELKKVNKVKHVLLAEYENYVNINVFNKSHLTELELSPLRKKCNEKLDSLFSIRYKAFVKMVERAEEQERKRIQLLEERRQWEEEQQRLWREERRKEQERMEFLRQAQLEIERAERQRSLEIRNAIRRRNELREKQRLQELDAQLKLEYLKRKQEEERERLLEEIEAMEERERIRIRRREELEEERCYNGKTKKSKRCAIQ</sequence>
<reference evidence="3 4" key="1">
    <citation type="submission" date="2020-08" db="EMBL/GenBank/DDBJ databases">
        <authorList>
            <person name="Hejnol A."/>
        </authorList>
    </citation>
    <scope>NUCLEOTIDE SEQUENCE [LARGE SCALE GENOMIC DNA]</scope>
</reference>
<dbReference type="Proteomes" id="UP000549394">
    <property type="component" value="Unassembled WGS sequence"/>
</dbReference>
<dbReference type="EMBL" id="CAJFCJ010000035">
    <property type="protein sequence ID" value="CAD5126221.1"/>
    <property type="molecule type" value="Genomic_DNA"/>
</dbReference>
<evidence type="ECO:0000313" key="4">
    <source>
        <dbReference type="Proteomes" id="UP000549394"/>
    </source>
</evidence>
<name>A0A7I8WDF8_9ANNE</name>
<dbReference type="InterPro" id="IPR015894">
    <property type="entry name" value="Guanylate-bd_N"/>
</dbReference>
<gene>
    <name evidence="3" type="ORF">DGYR_LOCUS13475</name>
</gene>
<keyword evidence="4" id="KW-1185">Reference proteome</keyword>
<feature type="coiled-coil region" evidence="1">
    <location>
        <begin position="337"/>
        <end position="463"/>
    </location>
</feature>